<gene>
    <name evidence="3" type="ORF">Ari01nite_93680</name>
</gene>
<dbReference type="Gene3D" id="1.20.1260.10">
    <property type="match status" value="1"/>
</dbReference>
<organism evidence="3 4">
    <name type="scientific">Paractinoplanes rishiriensis</name>
    <dbReference type="NCBI Taxonomy" id="1050105"/>
    <lineage>
        <taxon>Bacteria</taxon>
        <taxon>Bacillati</taxon>
        <taxon>Actinomycetota</taxon>
        <taxon>Actinomycetes</taxon>
        <taxon>Micromonosporales</taxon>
        <taxon>Micromonosporaceae</taxon>
        <taxon>Paractinoplanes</taxon>
    </lineage>
</organism>
<dbReference type="EMBL" id="BOMV01000114">
    <property type="protein sequence ID" value="GIF01904.1"/>
    <property type="molecule type" value="Genomic_DNA"/>
</dbReference>
<evidence type="ECO:0000259" key="2">
    <source>
        <dbReference type="Pfam" id="PF13628"/>
    </source>
</evidence>
<keyword evidence="1" id="KW-0472">Membrane</keyword>
<dbReference type="InterPro" id="IPR025419">
    <property type="entry name" value="DUF4142"/>
</dbReference>
<comment type="caution">
    <text evidence="3">The sequence shown here is derived from an EMBL/GenBank/DDBJ whole genome shotgun (WGS) entry which is preliminary data.</text>
</comment>
<evidence type="ECO:0000313" key="4">
    <source>
        <dbReference type="Proteomes" id="UP000636960"/>
    </source>
</evidence>
<name>A0A919MZS5_9ACTN</name>
<dbReference type="PANTHER" id="PTHR38593">
    <property type="entry name" value="BLR2558 PROTEIN"/>
    <property type="match status" value="1"/>
</dbReference>
<dbReference type="AlphaFoldDB" id="A0A919MZS5"/>
<accession>A0A919MZS5</accession>
<dbReference type="InterPro" id="IPR012347">
    <property type="entry name" value="Ferritin-like"/>
</dbReference>
<evidence type="ECO:0000313" key="3">
    <source>
        <dbReference type="EMBL" id="GIF01904.1"/>
    </source>
</evidence>
<evidence type="ECO:0000256" key="1">
    <source>
        <dbReference type="SAM" id="Phobius"/>
    </source>
</evidence>
<dbReference type="Pfam" id="PF13628">
    <property type="entry name" value="DUF4142"/>
    <property type="match status" value="1"/>
</dbReference>
<keyword evidence="1" id="KW-1133">Transmembrane helix</keyword>
<dbReference type="RefSeq" id="WP_203790863.1">
    <property type="nucleotide sequence ID" value="NZ_BOMV01000114.1"/>
</dbReference>
<dbReference type="Proteomes" id="UP000636960">
    <property type="component" value="Unassembled WGS sequence"/>
</dbReference>
<feature type="transmembrane region" description="Helical" evidence="1">
    <location>
        <begin position="230"/>
        <end position="251"/>
    </location>
</feature>
<proteinExistence type="predicted"/>
<dbReference type="PANTHER" id="PTHR38593:SF1">
    <property type="entry name" value="BLR2558 PROTEIN"/>
    <property type="match status" value="1"/>
</dbReference>
<keyword evidence="1" id="KW-0812">Transmembrane</keyword>
<sequence>MLATSGRFPWRRLWVAAVAAIAVLLIDPQMARAEPAVPVPPNNLLSDAAKGELAAADEDLVVKVRLAGLWEIPAGEMAQEKSNDRRVRQIGADIAEQHAELDKLARDAAKKLKIELPDEPNADQKKWLTEMEEAAKGKEFDQVFIDRLRAAHGKIFPAIATVRTSTRNDAVRLLAQQANQFVMTHLTLLESSGIVDYQSLPKAPDPNAAAPAPAGGQVLASSSTNPSLPAIMPLLVAALGIGLVGGIFATWRTMSYRRRQQRARLGF</sequence>
<reference evidence="3" key="1">
    <citation type="submission" date="2021-01" db="EMBL/GenBank/DDBJ databases">
        <title>Whole genome shotgun sequence of Actinoplanes rishiriensis NBRC 108556.</title>
        <authorList>
            <person name="Komaki H."/>
            <person name="Tamura T."/>
        </authorList>
    </citation>
    <scope>NUCLEOTIDE SEQUENCE</scope>
    <source>
        <strain evidence="3">NBRC 108556</strain>
    </source>
</reference>
<keyword evidence="4" id="KW-1185">Reference proteome</keyword>
<protein>
    <recommendedName>
        <fullName evidence="2">DUF4142 domain-containing protein</fullName>
    </recommendedName>
</protein>
<feature type="domain" description="DUF4142" evidence="2">
    <location>
        <begin position="56"/>
        <end position="188"/>
    </location>
</feature>